<dbReference type="Pfam" id="PF09350">
    <property type="entry name" value="DJC28_CD"/>
    <property type="match status" value="1"/>
</dbReference>
<name>A0ABW0ETN9_9PSEU</name>
<dbReference type="RefSeq" id="WP_378249625.1">
    <property type="nucleotide sequence ID" value="NZ_JBHSKF010000012.1"/>
</dbReference>
<proteinExistence type="predicted"/>
<dbReference type="InterPro" id="IPR018961">
    <property type="entry name" value="DnaJ_homolog_subfam-C_membr-28"/>
</dbReference>
<evidence type="ECO:0000259" key="1">
    <source>
        <dbReference type="Pfam" id="PF09350"/>
    </source>
</evidence>
<accession>A0ABW0ETN9</accession>
<comment type="caution">
    <text evidence="2">The sequence shown here is derived from an EMBL/GenBank/DDBJ whole genome shotgun (WGS) entry which is preliminary data.</text>
</comment>
<sequence>MTERKPANVSFESWIDAQIRAAHDRGEFADLPGAGKPLRHHEDDMWWLKEFIKREELETGALLPEGLRLRKEVELLPAAAAALPTEERVRALVGELNERIDACLRTHTGPTVLVRFVDPDQIVAGWHTDRAALLRRLAEAKAEAEPEPAPAPRRWWRRG</sequence>
<dbReference type="Proteomes" id="UP001596157">
    <property type="component" value="Unassembled WGS sequence"/>
</dbReference>
<reference evidence="3" key="1">
    <citation type="journal article" date="2019" name="Int. J. Syst. Evol. Microbiol.">
        <title>The Global Catalogue of Microorganisms (GCM) 10K type strain sequencing project: providing services to taxonomists for standard genome sequencing and annotation.</title>
        <authorList>
            <consortium name="The Broad Institute Genomics Platform"/>
            <consortium name="The Broad Institute Genome Sequencing Center for Infectious Disease"/>
            <person name="Wu L."/>
            <person name="Ma J."/>
        </authorList>
    </citation>
    <scope>NUCLEOTIDE SEQUENCE [LARGE SCALE GENOMIC DNA]</scope>
    <source>
        <strain evidence="3">CCUG 59778</strain>
    </source>
</reference>
<gene>
    <name evidence="2" type="ORF">ACFPM7_22195</name>
</gene>
<evidence type="ECO:0000313" key="3">
    <source>
        <dbReference type="Proteomes" id="UP001596157"/>
    </source>
</evidence>
<keyword evidence="3" id="KW-1185">Reference proteome</keyword>
<organism evidence="2 3">
    <name type="scientific">Actinokineospora guangxiensis</name>
    <dbReference type="NCBI Taxonomy" id="1490288"/>
    <lineage>
        <taxon>Bacteria</taxon>
        <taxon>Bacillati</taxon>
        <taxon>Actinomycetota</taxon>
        <taxon>Actinomycetes</taxon>
        <taxon>Pseudonocardiales</taxon>
        <taxon>Pseudonocardiaceae</taxon>
        <taxon>Actinokineospora</taxon>
    </lineage>
</organism>
<evidence type="ECO:0000313" key="2">
    <source>
        <dbReference type="EMBL" id="MFC5289773.1"/>
    </source>
</evidence>
<dbReference type="EMBL" id="JBHSKF010000012">
    <property type="protein sequence ID" value="MFC5289773.1"/>
    <property type="molecule type" value="Genomic_DNA"/>
</dbReference>
<feature type="domain" description="DnaJ homologue subfamily C member 28 conserved" evidence="1">
    <location>
        <begin position="14"/>
        <end position="79"/>
    </location>
</feature>
<protein>
    <submittedName>
        <fullName evidence="2">DnaJ family domain-containing protein</fullName>
    </submittedName>
</protein>